<evidence type="ECO:0000313" key="1">
    <source>
        <dbReference type="EMBL" id="RYR53204.1"/>
    </source>
</evidence>
<name>A0A445CQM3_ARAHY</name>
<evidence type="ECO:0008006" key="3">
    <source>
        <dbReference type="Google" id="ProtNLM"/>
    </source>
</evidence>
<comment type="caution">
    <text evidence="1">The sequence shown here is derived from an EMBL/GenBank/DDBJ whole genome shotgun (WGS) entry which is preliminary data.</text>
</comment>
<protein>
    <recommendedName>
        <fullName evidence="3">SWIM-type domain-containing protein</fullName>
    </recommendedName>
</protein>
<sequence>MFCIRHIESNFLRRFKAPYLKLVVNTGNIVVNQFDRCNEMFEVERLPCRHVFSYCANQRLDCQVYVHDVYKMFKICKVYRGEFISMGDPSTWSKYDRTKVNANWTLRCTTKGRPKSTRYFNEMDSRDMHAPR</sequence>
<reference evidence="1 2" key="1">
    <citation type="submission" date="2019-01" db="EMBL/GenBank/DDBJ databases">
        <title>Sequencing of cultivated peanut Arachis hypogaea provides insights into genome evolution and oil improvement.</title>
        <authorList>
            <person name="Chen X."/>
        </authorList>
    </citation>
    <scope>NUCLEOTIDE SEQUENCE [LARGE SCALE GENOMIC DNA]</scope>
    <source>
        <strain evidence="2">cv. Fuhuasheng</strain>
        <tissue evidence="1">Leaves</tissue>
    </source>
</reference>
<gene>
    <name evidence="1" type="ORF">Ahy_A06g028202</name>
</gene>
<evidence type="ECO:0000313" key="2">
    <source>
        <dbReference type="Proteomes" id="UP000289738"/>
    </source>
</evidence>
<dbReference type="Proteomes" id="UP000289738">
    <property type="component" value="Chromosome A06"/>
</dbReference>
<dbReference type="AlphaFoldDB" id="A0A445CQM3"/>
<organism evidence="1 2">
    <name type="scientific">Arachis hypogaea</name>
    <name type="common">Peanut</name>
    <dbReference type="NCBI Taxonomy" id="3818"/>
    <lineage>
        <taxon>Eukaryota</taxon>
        <taxon>Viridiplantae</taxon>
        <taxon>Streptophyta</taxon>
        <taxon>Embryophyta</taxon>
        <taxon>Tracheophyta</taxon>
        <taxon>Spermatophyta</taxon>
        <taxon>Magnoliopsida</taxon>
        <taxon>eudicotyledons</taxon>
        <taxon>Gunneridae</taxon>
        <taxon>Pentapetalae</taxon>
        <taxon>rosids</taxon>
        <taxon>fabids</taxon>
        <taxon>Fabales</taxon>
        <taxon>Fabaceae</taxon>
        <taxon>Papilionoideae</taxon>
        <taxon>50 kb inversion clade</taxon>
        <taxon>dalbergioids sensu lato</taxon>
        <taxon>Dalbergieae</taxon>
        <taxon>Pterocarpus clade</taxon>
        <taxon>Arachis</taxon>
    </lineage>
</organism>
<keyword evidence="2" id="KW-1185">Reference proteome</keyword>
<accession>A0A445CQM3</accession>
<proteinExistence type="predicted"/>
<dbReference type="EMBL" id="SDMP01000006">
    <property type="protein sequence ID" value="RYR53204.1"/>
    <property type="molecule type" value="Genomic_DNA"/>
</dbReference>